<feature type="compositionally biased region" description="Basic and acidic residues" evidence="1">
    <location>
        <begin position="672"/>
        <end position="683"/>
    </location>
</feature>
<evidence type="ECO:0000256" key="1">
    <source>
        <dbReference type="SAM" id="MobiDB-lite"/>
    </source>
</evidence>
<comment type="caution">
    <text evidence="3">The sequence shown here is derived from an EMBL/GenBank/DDBJ whole genome shotgun (WGS) entry which is preliminary data.</text>
</comment>
<evidence type="ECO:0000313" key="4">
    <source>
        <dbReference type="Proteomes" id="UP000231414"/>
    </source>
</evidence>
<dbReference type="PANTHER" id="PTHR30121:SF6">
    <property type="entry name" value="SLR6007 PROTEIN"/>
    <property type="match status" value="1"/>
</dbReference>
<dbReference type="AlphaFoldDB" id="A0A2H0XAL0"/>
<gene>
    <name evidence="3" type="ORF">COT52_00220</name>
</gene>
<dbReference type="EMBL" id="PEYW01000004">
    <property type="protein sequence ID" value="PIS21128.1"/>
    <property type="molecule type" value="Genomic_DNA"/>
</dbReference>
<feature type="compositionally biased region" description="Basic and acidic residues" evidence="1">
    <location>
        <begin position="562"/>
        <end position="580"/>
    </location>
</feature>
<accession>A0A2H0XAL0</accession>
<dbReference type="InterPro" id="IPR027417">
    <property type="entry name" value="P-loop_NTPase"/>
</dbReference>
<feature type="compositionally biased region" description="Polar residues" evidence="1">
    <location>
        <begin position="654"/>
        <end position="663"/>
    </location>
</feature>
<feature type="domain" description="TraG P-loop" evidence="2">
    <location>
        <begin position="221"/>
        <end position="524"/>
    </location>
</feature>
<dbReference type="InterPro" id="IPR051162">
    <property type="entry name" value="T4SS_component"/>
</dbReference>
<dbReference type="SUPFAM" id="SSF52540">
    <property type="entry name" value="P-loop containing nucleoside triphosphate hydrolases"/>
    <property type="match status" value="1"/>
</dbReference>
<dbReference type="Pfam" id="PF19044">
    <property type="entry name" value="P-loop_TraG"/>
    <property type="match status" value="1"/>
</dbReference>
<dbReference type="CDD" id="cd01127">
    <property type="entry name" value="TrwB_TraG_TraD_VirD4"/>
    <property type="match status" value="1"/>
</dbReference>
<dbReference type="Gene3D" id="3.40.50.300">
    <property type="entry name" value="P-loop containing nucleotide triphosphate hydrolases"/>
    <property type="match status" value="1"/>
</dbReference>
<evidence type="ECO:0000259" key="2">
    <source>
        <dbReference type="Pfam" id="PF19044"/>
    </source>
</evidence>
<dbReference type="PANTHER" id="PTHR30121">
    <property type="entry name" value="UNCHARACTERIZED PROTEIN YJGR-RELATED"/>
    <property type="match status" value="1"/>
</dbReference>
<feature type="compositionally biased region" description="Polar residues" evidence="1">
    <location>
        <begin position="614"/>
        <end position="630"/>
    </location>
</feature>
<dbReference type="Proteomes" id="UP000231414">
    <property type="component" value="Unassembled WGS sequence"/>
</dbReference>
<reference evidence="4" key="1">
    <citation type="submission" date="2017-09" db="EMBL/GenBank/DDBJ databases">
        <title>Depth-based differentiation of microbial function through sediment-hosted aquifers and enrichment of novel symbionts in the deep terrestrial subsurface.</title>
        <authorList>
            <person name="Probst A.J."/>
            <person name="Ladd B."/>
            <person name="Jarett J.K."/>
            <person name="Geller-Mcgrath D.E."/>
            <person name="Sieber C.M.K."/>
            <person name="Emerson J.B."/>
            <person name="Anantharaman K."/>
            <person name="Thomas B.C."/>
            <person name="Malmstrom R."/>
            <person name="Stieglmeier M."/>
            <person name="Klingl A."/>
            <person name="Woyke T."/>
            <person name="Ryan C.M."/>
            <person name="Banfield J.F."/>
        </authorList>
    </citation>
    <scope>NUCLEOTIDE SEQUENCE [LARGE SCALE GENOMIC DNA]</scope>
</reference>
<proteinExistence type="predicted"/>
<evidence type="ECO:0000313" key="3">
    <source>
        <dbReference type="EMBL" id="PIS21128.1"/>
    </source>
</evidence>
<protein>
    <recommendedName>
        <fullName evidence="2">TraG P-loop domain-containing protein</fullName>
    </recommendedName>
</protein>
<dbReference type="InterPro" id="IPR043964">
    <property type="entry name" value="P-loop_TraG"/>
</dbReference>
<sequence>MLSVIDIIAPSAIEVDFNHTKIGNTYFRTVFVTGYPRFVGANWLSPIINFEHSLQISMFYYPIESKGVLDDLRRKIGEMEATLRTEQEQGKAIDPAVVAALEDAKSLQEQMVKGVEKFYQFSFYINIPAANLEELVRVTKKVESTLGSIMVISKLATLQMESGFQSCMPLGLDKLLISRNMDTTSLASTFPFTSSELTANEGILYGINQHNGSLIIFDRFTLENANSIVFAKSGSGKSYLVKLEALRYLMFGTEMLIIDPENEYKTMCEAVGGDYISFSQNSVSKINPFDLAAYERGSNTLGNKVMSLHTLFKIMLGGLSPIEEAVLDRALLATYQSKGITVNPDTHNQTPPVMEDLFNLLQRAKDPVAAQLAEKMERFIHGSLSGIFDQQSNIFIKSNLTVFATRDLEDAIRPIAIFIILDFIWNRIRQMLKKRLLIVDEAWYLMQYPDSAMFLYAVAKRARKYYLGLTTISQDVEDFLSSDYGRAIVTNSSIQVLLKQSTAAIDRLQKVFYLSEGEKRLLLGAGLGEGLFFAGNNHVAIKIVAAPEEHELITTSPKEILAKQQKEQQKEEQREKELAARDQPLPKTSVTQGSSINQDNLNVPQTKPIAASVRTFSRAPSRQELATQVTAPPITPRIQKDEGIQQLEQEVEKNSQPNQQANLHGQAMPLETKPEPKNESAYS</sequence>
<organism evidence="3 4">
    <name type="scientific">candidate division WWE3 bacterium CG08_land_8_20_14_0_20_43_13</name>
    <dbReference type="NCBI Taxonomy" id="1975087"/>
    <lineage>
        <taxon>Bacteria</taxon>
        <taxon>Katanobacteria</taxon>
    </lineage>
</organism>
<name>A0A2H0XAL0_UNCKA</name>
<feature type="compositionally biased region" description="Polar residues" evidence="1">
    <location>
        <begin position="586"/>
        <end position="605"/>
    </location>
</feature>
<feature type="region of interest" description="Disordered" evidence="1">
    <location>
        <begin position="562"/>
        <end position="683"/>
    </location>
</feature>
<dbReference type="NCBIfam" id="NF045971">
    <property type="entry name" value="conju_CD1110"/>
    <property type="match status" value="1"/>
</dbReference>
<dbReference type="Gene3D" id="1.10.8.730">
    <property type="match status" value="1"/>
</dbReference>